<proteinExistence type="inferred from homology"/>
<geneLocation type="plasmid" evidence="4 5">
    <name>pCVM19633_110</name>
</geneLocation>
<comment type="similarity">
    <text evidence="1">Belongs to the TrbG/VirB9 family.</text>
</comment>
<organism evidence="4 5">
    <name type="scientific">Salmonella schwarzengrund (strain CVM19633)</name>
    <dbReference type="NCBI Taxonomy" id="439843"/>
    <lineage>
        <taxon>Bacteria</taxon>
        <taxon>Pseudomonadati</taxon>
        <taxon>Pseudomonadota</taxon>
        <taxon>Gammaproteobacteria</taxon>
        <taxon>Enterobacterales</taxon>
        <taxon>Enterobacteriaceae</taxon>
        <taxon>Salmonella</taxon>
    </lineage>
</organism>
<feature type="chain" id="PRO_5006714169" evidence="3">
    <location>
        <begin position="20"/>
        <end position="297"/>
    </location>
</feature>
<dbReference type="InterPro" id="IPR014148">
    <property type="entry name" value="VirB9"/>
</dbReference>
<gene>
    <name evidence="4" type="primary">virB9</name>
    <name evidence="4" type="ordered locus">SeSA_B0114</name>
</gene>
<dbReference type="Gene3D" id="2.60.40.2500">
    <property type="match status" value="1"/>
</dbReference>
<accession>A0A0U1RFC2</accession>
<dbReference type="HOGENOM" id="CLU_058585_3_1_6"/>
<dbReference type="CDD" id="cd06911">
    <property type="entry name" value="VirB9_CagX_TrbG"/>
    <property type="match status" value="1"/>
</dbReference>
<feature type="signal peptide" evidence="3">
    <location>
        <begin position="1"/>
        <end position="19"/>
    </location>
</feature>
<sequence length="297" mass="32826">MNKVLMCALLLTAASAWGAATPRGSAYDSRMQNIPYNSQNTTVINTRAGYITTLVFDADEEVITATAGFPQGWTITPDRNRVGISPAPVKQPVTDADGKTVQKIFTPTQQDWQTNLFVTTTKRDYSLMLNVIDNDREAGNLAFVVRFSYPDDTRRQNDAARLARQQELQAAQEKERIQFALKKSTAPRNWNYTRRVAAGSESITPDFAYDDGRFTYLGFSPQKLIPSPTVIVGGSEQVITPTFSTEGNYRVMVLRSLSPRFVLRYGSQVVGIENGSYGKVTVANGSTVSPDVKLESK</sequence>
<dbReference type="NCBIfam" id="TIGR02781">
    <property type="entry name" value="VirB9"/>
    <property type="match status" value="1"/>
</dbReference>
<name>A0A0U1RFC2_SALSV</name>
<reference evidence="4 5" key="1">
    <citation type="journal article" date="2011" name="J. Bacteriol.">
        <title>Comparative genomics of 28 Salmonella enterica isolates: evidence for CRISPR-mediated adaptive sublineage evolution.</title>
        <authorList>
            <person name="Fricke W.F."/>
            <person name="Mammel M.K."/>
            <person name="McDermott P.F."/>
            <person name="Tartera C."/>
            <person name="White D.G."/>
            <person name="Leclerc J.E."/>
            <person name="Ravel J."/>
            <person name="Cebula T.A."/>
        </authorList>
    </citation>
    <scope>NUCLEOTIDE SEQUENCE [LARGE SCALE GENOMIC DNA]</scope>
    <source>
        <strain evidence="4 5">CVM19633</strain>
        <plasmid evidence="4 5">pCVM19633_110</plasmid>
    </source>
</reference>
<evidence type="ECO:0000256" key="1">
    <source>
        <dbReference type="ARBA" id="ARBA00006135"/>
    </source>
</evidence>
<dbReference type="RefSeq" id="WP_001045307.1">
    <property type="nucleotide sequence ID" value="NC_011092.1"/>
</dbReference>
<dbReference type="EMBL" id="CP001125">
    <property type="protein sequence ID" value="ACF88554.1"/>
    <property type="molecule type" value="Genomic_DNA"/>
</dbReference>
<dbReference type="AlphaFoldDB" id="A0A0U1RFC2"/>
<evidence type="ECO:0000256" key="2">
    <source>
        <dbReference type="ARBA" id="ARBA00022729"/>
    </source>
</evidence>
<dbReference type="GeneID" id="99779494"/>
<evidence type="ECO:0000256" key="3">
    <source>
        <dbReference type="SAM" id="SignalP"/>
    </source>
</evidence>
<keyword evidence="4" id="KW-0614">Plasmid</keyword>
<evidence type="ECO:0000313" key="5">
    <source>
        <dbReference type="Proteomes" id="UP000001865"/>
    </source>
</evidence>
<protein>
    <submittedName>
        <fullName evidence="4">P-type conjugative transfer protein VirB9</fullName>
    </submittedName>
</protein>
<keyword evidence="2 3" id="KW-0732">Signal</keyword>
<dbReference type="Pfam" id="PF03524">
    <property type="entry name" value="CagX"/>
    <property type="match status" value="1"/>
</dbReference>
<evidence type="ECO:0000313" key="4">
    <source>
        <dbReference type="EMBL" id="ACF88554.1"/>
    </source>
</evidence>
<dbReference type="InterPro" id="IPR010258">
    <property type="entry name" value="Conjugal_tfr_TrbG/VirB9/CagX"/>
</dbReference>
<dbReference type="InterPro" id="IPR038161">
    <property type="entry name" value="VirB9/CagX/TrbG_C_sf"/>
</dbReference>
<dbReference type="InterPro" id="IPR033645">
    <property type="entry name" value="VirB9/CagX/TrbG_C"/>
</dbReference>
<dbReference type="Proteomes" id="UP000001865">
    <property type="component" value="Plasmid pCVM19633_110"/>
</dbReference>
<dbReference type="KEGG" id="sew:SeSA_B0114"/>